<dbReference type="GO" id="GO:0046872">
    <property type="term" value="F:metal ion binding"/>
    <property type="evidence" value="ECO:0007669"/>
    <property type="project" value="UniProtKB-KW"/>
</dbReference>
<dbReference type="Pfam" id="PF00122">
    <property type="entry name" value="E1-E2_ATPase"/>
    <property type="match status" value="1"/>
</dbReference>
<dbReference type="PANTHER" id="PTHR48085:SF5">
    <property type="entry name" value="CADMIUM_ZINC-TRANSPORTING ATPASE HMA4-RELATED"/>
    <property type="match status" value="1"/>
</dbReference>
<evidence type="ECO:0000256" key="3">
    <source>
        <dbReference type="ARBA" id="ARBA00022692"/>
    </source>
</evidence>
<dbReference type="InterPro" id="IPR008250">
    <property type="entry name" value="ATPase_P-typ_transduc_dom_A_sf"/>
</dbReference>
<protein>
    <recommendedName>
        <fullName evidence="7">P-type Zn(2+) transporter</fullName>
        <ecNumber evidence="7">7.2.2.12</ecNumber>
    </recommendedName>
</protein>
<evidence type="ECO:0000256" key="2">
    <source>
        <dbReference type="ARBA" id="ARBA00006024"/>
    </source>
</evidence>
<dbReference type="GO" id="GO:0005524">
    <property type="term" value="F:ATP binding"/>
    <property type="evidence" value="ECO:0007669"/>
    <property type="project" value="UniProtKB-UniRule"/>
</dbReference>
<keyword evidence="9" id="KW-0479">Metal-binding</keyword>
<keyword evidence="13" id="KW-1185">Reference proteome</keyword>
<evidence type="ECO:0000256" key="6">
    <source>
        <dbReference type="ARBA" id="ARBA00023136"/>
    </source>
</evidence>
<feature type="transmembrane region" description="Helical" evidence="9">
    <location>
        <begin position="137"/>
        <end position="162"/>
    </location>
</feature>
<dbReference type="InterPro" id="IPR051014">
    <property type="entry name" value="Cation_Transport_ATPase_IB"/>
</dbReference>
<evidence type="ECO:0000256" key="5">
    <source>
        <dbReference type="ARBA" id="ARBA00022989"/>
    </source>
</evidence>
<feature type="domain" description="P-type ATPase A" evidence="11">
    <location>
        <begin position="187"/>
        <end position="285"/>
    </location>
</feature>
<dbReference type="InterPro" id="IPR023299">
    <property type="entry name" value="ATPase_P-typ_cyto_dom_N"/>
</dbReference>
<feature type="region of interest" description="Disordered" evidence="10">
    <location>
        <begin position="47"/>
        <end position="69"/>
    </location>
</feature>
<accession>A0A8A4TK67</accession>
<dbReference type="EC" id="7.2.2.12" evidence="7"/>
<dbReference type="PROSITE" id="PS01229">
    <property type="entry name" value="COF_2"/>
    <property type="match status" value="1"/>
</dbReference>
<name>A0A8A4TK67_SULCO</name>
<keyword evidence="4" id="KW-1278">Translocase</keyword>
<dbReference type="AlphaFoldDB" id="A0A8A4TK67"/>
<feature type="transmembrane region" description="Helical" evidence="9">
    <location>
        <begin position="653"/>
        <end position="677"/>
    </location>
</feature>
<dbReference type="PANTHER" id="PTHR48085">
    <property type="entry name" value="CADMIUM/ZINC-TRANSPORTING ATPASE HMA2-RELATED"/>
    <property type="match status" value="1"/>
</dbReference>
<evidence type="ECO:0000313" key="12">
    <source>
        <dbReference type="EMBL" id="QTD49532.1"/>
    </source>
</evidence>
<dbReference type="Gene3D" id="3.40.1110.10">
    <property type="entry name" value="Calcium-transporting ATPase, cytoplasmic domain N"/>
    <property type="match status" value="1"/>
</dbReference>
<feature type="transmembrane region" description="Helical" evidence="9">
    <location>
        <begin position="310"/>
        <end position="330"/>
    </location>
</feature>
<dbReference type="InterPro" id="IPR044492">
    <property type="entry name" value="P_typ_ATPase_HD_dom"/>
</dbReference>
<dbReference type="NCBIfam" id="TIGR01525">
    <property type="entry name" value="ATPase-IB_hvy"/>
    <property type="match status" value="1"/>
</dbReference>
<evidence type="ECO:0000259" key="11">
    <source>
        <dbReference type="Pfam" id="PF00122"/>
    </source>
</evidence>
<keyword evidence="9" id="KW-0547">Nucleotide-binding</keyword>
<keyword evidence="9" id="KW-1003">Cell membrane</keyword>
<dbReference type="Gene3D" id="3.40.50.1000">
    <property type="entry name" value="HAD superfamily/HAD-like"/>
    <property type="match status" value="1"/>
</dbReference>
<comment type="catalytic activity">
    <reaction evidence="8">
        <text>Zn(2+)(in) + ATP + H2O = Zn(2+)(out) + ADP + phosphate + H(+)</text>
        <dbReference type="Rhea" id="RHEA:20621"/>
        <dbReference type="ChEBI" id="CHEBI:15377"/>
        <dbReference type="ChEBI" id="CHEBI:15378"/>
        <dbReference type="ChEBI" id="CHEBI:29105"/>
        <dbReference type="ChEBI" id="CHEBI:30616"/>
        <dbReference type="ChEBI" id="CHEBI:43474"/>
        <dbReference type="ChEBI" id="CHEBI:456216"/>
        <dbReference type="EC" id="7.2.2.12"/>
    </reaction>
</comment>
<dbReference type="InterPro" id="IPR027256">
    <property type="entry name" value="P-typ_ATPase_IB"/>
</dbReference>
<dbReference type="SUPFAM" id="SSF81653">
    <property type="entry name" value="Calcium ATPase, transduction domain A"/>
    <property type="match status" value="1"/>
</dbReference>
<evidence type="ECO:0000256" key="9">
    <source>
        <dbReference type="RuleBase" id="RU362081"/>
    </source>
</evidence>
<organism evidence="12 13">
    <name type="scientific">Sulfidibacter corallicola</name>
    <dbReference type="NCBI Taxonomy" id="2818388"/>
    <lineage>
        <taxon>Bacteria</taxon>
        <taxon>Pseudomonadati</taxon>
        <taxon>Acidobacteriota</taxon>
        <taxon>Holophagae</taxon>
        <taxon>Acanthopleuribacterales</taxon>
        <taxon>Acanthopleuribacteraceae</taxon>
        <taxon>Sulfidibacter</taxon>
    </lineage>
</organism>
<dbReference type="InterPro" id="IPR023214">
    <property type="entry name" value="HAD_sf"/>
</dbReference>
<evidence type="ECO:0000256" key="10">
    <source>
        <dbReference type="SAM" id="MobiDB-lite"/>
    </source>
</evidence>
<keyword evidence="6 9" id="KW-0472">Membrane</keyword>
<feature type="region of interest" description="Disordered" evidence="10">
    <location>
        <begin position="697"/>
        <end position="743"/>
    </location>
</feature>
<dbReference type="RefSeq" id="WP_237379164.1">
    <property type="nucleotide sequence ID" value="NZ_CP071793.1"/>
</dbReference>
<dbReference type="SUPFAM" id="SSF56784">
    <property type="entry name" value="HAD-like"/>
    <property type="match status" value="1"/>
</dbReference>
<dbReference type="Gene3D" id="2.70.150.10">
    <property type="entry name" value="Calcium-transporting ATPase, cytoplasmic transduction domain A"/>
    <property type="match status" value="1"/>
</dbReference>
<dbReference type="GO" id="GO:0016887">
    <property type="term" value="F:ATP hydrolysis activity"/>
    <property type="evidence" value="ECO:0007669"/>
    <property type="project" value="InterPro"/>
</dbReference>
<dbReference type="SFLD" id="SFLDF00027">
    <property type="entry name" value="p-type_atpase"/>
    <property type="match status" value="1"/>
</dbReference>
<dbReference type="SFLD" id="SFLDG00002">
    <property type="entry name" value="C1.7:_P-type_atpase_like"/>
    <property type="match status" value="1"/>
</dbReference>
<evidence type="ECO:0000256" key="4">
    <source>
        <dbReference type="ARBA" id="ARBA00022967"/>
    </source>
</evidence>
<evidence type="ECO:0000256" key="8">
    <source>
        <dbReference type="ARBA" id="ARBA00047308"/>
    </source>
</evidence>
<comment type="similarity">
    <text evidence="2 9">Belongs to the cation transport ATPase (P-type) (TC 3.A.3) family. Type IB subfamily.</text>
</comment>
<evidence type="ECO:0000256" key="1">
    <source>
        <dbReference type="ARBA" id="ARBA00004370"/>
    </source>
</evidence>
<evidence type="ECO:0000313" key="13">
    <source>
        <dbReference type="Proteomes" id="UP000663929"/>
    </source>
</evidence>
<dbReference type="PRINTS" id="PR00119">
    <property type="entry name" value="CATATPASE"/>
</dbReference>
<sequence>MLFSVGAVFATYAGVRLFEERKKVREEKLRERRAFAREFHARCRARAAKVVPSPPEEPETDQPVEAPQSLRVDPQKELARLEHYTNMSIATMGIFGLRLLVPALGPVGMVSYIYTAMPYMRDVEKSLVKDRKANVDVLFFLADMLTLGSGSYFTAGFGLWLIHSAKSGAQKAKDNSDKMIADVFEQLPQKVWLLVDGSEIEVPFKQIRPGDTVVVATGQVIPVDGIVTEGLAAIDQRALTGESQPAEKTVGDRVFANTAVITGRVLIMVEKSGEDTTASRISQLLVSSVGYKSDIQLKGEKWADLATQPMLIAAGVMLPVVGAVTTAVFINSHFGNRIRLLAPMATLRHITVAAQHGMLVKDGRALEKLCHVDTVLFDKTGTLTSDEPEVLRIFTCPGYEEQGILRYAAMAEGKVSHPIARAILKAAMDAHLSWPDLEDSQYKVGYGITVELEEGVLRVGSIRFMTGSGIGIPQAIDAAIGHAHSVGNTMIMVAMDREVIGAIELQPSVRPDTSELIRHLRELGIRHMAIVSGDHGGPTRKLAEELGMDEYFHDILPEQKADIVTNLQAKGRSVCFIGDGINDAIAMREADVSISLAGANTIATDVAEIIMMDGDLAGLGDLFYISHKLDQTLHRSLELTIAPGVLNLGGAFVFHYGIMASLLVNFGFGGLALADVLKPFKLPDRAEMAKSIASGARGQRRKKMGITRVANAADSVTNEDEDGDSRSSESAAPVTTPIVQPAS</sequence>
<keyword evidence="5 9" id="KW-1133">Transmembrane helix</keyword>
<dbReference type="EMBL" id="CP071793">
    <property type="protein sequence ID" value="QTD49532.1"/>
    <property type="molecule type" value="Genomic_DNA"/>
</dbReference>
<dbReference type="InterPro" id="IPR001757">
    <property type="entry name" value="P_typ_ATPase"/>
</dbReference>
<dbReference type="InterPro" id="IPR059000">
    <property type="entry name" value="ATPase_P-type_domA"/>
</dbReference>
<gene>
    <name evidence="12" type="ORF">J3U87_28430</name>
</gene>
<dbReference type="InterPro" id="IPR036412">
    <property type="entry name" value="HAD-like_sf"/>
</dbReference>
<dbReference type="SFLD" id="SFLDS00003">
    <property type="entry name" value="Haloacid_Dehalogenase"/>
    <property type="match status" value="1"/>
</dbReference>
<dbReference type="GO" id="GO:0016463">
    <property type="term" value="F:P-type zinc transporter activity"/>
    <property type="evidence" value="ECO:0007669"/>
    <property type="project" value="UniProtKB-EC"/>
</dbReference>
<evidence type="ECO:0000256" key="7">
    <source>
        <dbReference type="ARBA" id="ARBA00039097"/>
    </source>
</evidence>
<proteinExistence type="inferred from homology"/>
<dbReference type="GO" id="GO:0005886">
    <property type="term" value="C:plasma membrane"/>
    <property type="evidence" value="ECO:0007669"/>
    <property type="project" value="UniProtKB-SubCell"/>
</dbReference>
<dbReference type="Pfam" id="PF00702">
    <property type="entry name" value="Hydrolase"/>
    <property type="match status" value="1"/>
</dbReference>
<reference evidence="12" key="1">
    <citation type="submission" date="2021-03" db="EMBL/GenBank/DDBJ databases">
        <title>Acanthopleuribacteraceae sp. M133.</title>
        <authorList>
            <person name="Wang G."/>
        </authorList>
    </citation>
    <scope>NUCLEOTIDE SEQUENCE</scope>
    <source>
        <strain evidence="12">M133</strain>
    </source>
</reference>
<dbReference type="PROSITE" id="PS00154">
    <property type="entry name" value="ATPASE_E1_E2"/>
    <property type="match status" value="1"/>
</dbReference>
<keyword evidence="3 9" id="KW-0812">Transmembrane</keyword>
<dbReference type="KEGG" id="scor:J3U87_28430"/>
<comment type="subcellular location">
    <subcellularLocation>
        <location evidence="9">Cell membrane</location>
    </subcellularLocation>
    <subcellularLocation>
        <location evidence="1">Membrane</location>
    </subcellularLocation>
</comment>
<dbReference type="InterPro" id="IPR018303">
    <property type="entry name" value="ATPase_P-typ_P_site"/>
</dbReference>
<keyword evidence="9" id="KW-0067">ATP-binding</keyword>
<feature type="transmembrane region" description="Helical" evidence="9">
    <location>
        <begin position="95"/>
        <end position="117"/>
    </location>
</feature>
<dbReference type="Proteomes" id="UP000663929">
    <property type="component" value="Chromosome"/>
</dbReference>
<dbReference type="NCBIfam" id="TIGR01494">
    <property type="entry name" value="ATPase_P-type"/>
    <property type="match status" value="1"/>
</dbReference>